<dbReference type="SMART" id="SM00862">
    <property type="entry name" value="Trans_reg_C"/>
    <property type="match status" value="1"/>
</dbReference>
<dbReference type="Gene3D" id="6.10.250.690">
    <property type="match status" value="1"/>
</dbReference>
<evidence type="ECO:0000313" key="10">
    <source>
        <dbReference type="EMBL" id="MBY6142124.1"/>
    </source>
</evidence>
<evidence type="ECO:0000256" key="5">
    <source>
        <dbReference type="ARBA" id="ARBA00023163"/>
    </source>
</evidence>
<gene>
    <name evidence="10" type="ORF">KUV26_22040</name>
</gene>
<feature type="domain" description="Response regulatory" evidence="8">
    <location>
        <begin position="1"/>
        <end position="112"/>
    </location>
</feature>
<dbReference type="PANTHER" id="PTHR48111:SF4">
    <property type="entry name" value="DNA-BINDING DUAL TRANSCRIPTIONAL REGULATOR OMPR"/>
    <property type="match status" value="1"/>
</dbReference>
<evidence type="ECO:0000256" key="1">
    <source>
        <dbReference type="ARBA" id="ARBA00022553"/>
    </source>
</evidence>
<protein>
    <submittedName>
        <fullName evidence="10">Response regulator transcription factor</fullName>
    </submittedName>
</protein>
<dbReference type="InterPro" id="IPR016032">
    <property type="entry name" value="Sig_transdc_resp-reg_C-effctor"/>
</dbReference>
<dbReference type="EMBL" id="JAHVJA010000019">
    <property type="protein sequence ID" value="MBY6142124.1"/>
    <property type="molecule type" value="Genomic_DNA"/>
</dbReference>
<dbReference type="Proteomes" id="UP000766629">
    <property type="component" value="Unassembled WGS sequence"/>
</dbReference>
<keyword evidence="3" id="KW-0805">Transcription regulation</keyword>
<dbReference type="InterPro" id="IPR039420">
    <property type="entry name" value="WalR-like"/>
</dbReference>
<accession>A0ABS7NLQ6</accession>
<keyword evidence="5" id="KW-0804">Transcription</keyword>
<evidence type="ECO:0000256" key="3">
    <source>
        <dbReference type="ARBA" id="ARBA00023015"/>
    </source>
</evidence>
<sequence>MIVDDDPGICGLLSDYLEDQGFRVRGFPTCAEAREYLRSGEVDLLVLDLKLPDENGLVFLQKFRKSTETPVIMLTGVSDEADRIVGLELGADDYVTKPFSPRELLARVRAILRRSSPDAQPPGPDGGSIQEEYGFNGWTLKIIGRKLISPGGTETGLSNNEFNLLHALCQNMNVPMSRQELIDFSRVSGDEIFDRSIDVLVYRLRQKIEPDPAVPVALKTVRNVGYVLCGEQVPGAAGRN</sequence>
<dbReference type="RefSeq" id="WP_222510043.1">
    <property type="nucleotide sequence ID" value="NZ_JAHVJA010000019.1"/>
</dbReference>
<dbReference type="Gene3D" id="1.10.10.10">
    <property type="entry name" value="Winged helix-like DNA-binding domain superfamily/Winged helix DNA-binding domain"/>
    <property type="match status" value="1"/>
</dbReference>
<evidence type="ECO:0000256" key="6">
    <source>
        <dbReference type="PROSITE-ProRule" id="PRU00169"/>
    </source>
</evidence>
<dbReference type="InterPro" id="IPR036388">
    <property type="entry name" value="WH-like_DNA-bd_sf"/>
</dbReference>
<evidence type="ECO:0000256" key="4">
    <source>
        <dbReference type="ARBA" id="ARBA00023125"/>
    </source>
</evidence>
<evidence type="ECO:0000256" key="2">
    <source>
        <dbReference type="ARBA" id="ARBA00023012"/>
    </source>
</evidence>
<dbReference type="PROSITE" id="PS51755">
    <property type="entry name" value="OMPR_PHOB"/>
    <property type="match status" value="1"/>
</dbReference>
<dbReference type="InterPro" id="IPR001789">
    <property type="entry name" value="Sig_transdc_resp-reg_receiver"/>
</dbReference>
<feature type="modified residue" description="4-aspartylphosphate" evidence="6">
    <location>
        <position position="48"/>
    </location>
</feature>
<dbReference type="Pfam" id="PF00486">
    <property type="entry name" value="Trans_reg_C"/>
    <property type="match status" value="1"/>
</dbReference>
<evidence type="ECO:0000313" key="11">
    <source>
        <dbReference type="Proteomes" id="UP000766629"/>
    </source>
</evidence>
<dbReference type="Pfam" id="PF00072">
    <property type="entry name" value="Response_reg"/>
    <property type="match status" value="1"/>
</dbReference>
<evidence type="ECO:0000259" key="9">
    <source>
        <dbReference type="PROSITE" id="PS51755"/>
    </source>
</evidence>
<evidence type="ECO:0000256" key="7">
    <source>
        <dbReference type="PROSITE-ProRule" id="PRU01091"/>
    </source>
</evidence>
<keyword evidence="11" id="KW-1185">Reference proteome</keyword>
<feature type="domain" description="OmpR/PhoB-type" evidence="9">
    <location>
        <begin position="130"/>
        <end position="230"/>
    </location>
</feature>
<evidence type="ECO:0000259" key="8">
    <source>
        <dbReference type="PROSITE" id="PS50110"/>
    </source>
</evidence>
<dbReference type="CDD" id="cd00383">
    <property type="entry name" value="trans_reg_C"/>
    <property type="match status" value="1"/>
</dbReference>
<keyword evidence="4 7" id="KW-0238">DNA-binding</keyword>
<dbReference type="PANTHER" id="PTHR48111">
    <property type="entry name" value="REGULATOR OF RPOS"/>
    <property type="match status" value="1"/>
</dbReference>
<reference evidence="10 11" key="1">
    <citation type="submission" date="2021-06" db="EMBL/GenBank/DDBJ databases">
        <title>50 bacteria genomes isolated from Dapeng, Shenzhen, China.</title>
        <authorList>
            <person name="Zheng W."/>
            <person name="Yu S."/>
            <person name="Huang Y."/>
        </authorList>
    </citation>
    <scope>NUCLEOTIDE SEQUENCE [LARGE SCALE GENOMIC DNA]</scope>
    <source>
        <strain evidence="10 11">DP1N14-2</strain>
    </source>
</reference>
<dbReference type="SUPFAM" id="SSF46894">
    <property type="entry name" value="C-terminal effector domain of the bipartite response regulators"/>
    <property type="match status" value="1"/>
</dbReference>
<proteinExistence type="predicted"/>
<dbReference type="InterPro" id="IPR011006">
    <property type="entry name" value="CheY-like_superfamily"/>
</dbReference>
<organism evidence="10 11">
    <name type="scientific">Leisingera daeponensis</name>
    <dbReference type="NCBI Taxonomy" id="405746"/>
    <lineage>
        <taxon>Bacteria</taxon>
        <taxon>Pseudomonadati</taxon>
        <taxon>Pseudomonadota</taxon>
        <taxon>Alphaproteobacteria</taxon>
        <taxon>Rhodobacterales</taxon>
        <taxon>Roseobacteraceae</taxon>
        <taxon>Leisingera</taxon>
    </lineage>
</organism>
<keyword evidence="2" id="KW-0902">Two-component regulatory system</keyword>
<dbReference type="Gene3D" id="3.40.50.2300">
    <property type="match status" value="1"/>
</dbReference>
<keyword evidence="1 6" id="KW-0597">Phosphoprotein</keyword>
<dbReference type="InterPro" id="IPR001867">
    <property type="entry name" value="OmpR/PhoB-type_DNA-bd"/>
</dbReference>
<comment type="caution">
    <text evidence="10">The sequence shown here is derived from an EMBL/GenBank/DDBJ whole genome shotgun (WGS) entry which is preliminary data.</text>
</comment>
<dbReference type="SUPFAM" id="SSF52172">
    <property type="entry name" value="CheY-like"/>
    <property type="match status" value="1"/>
</dbReference>
<name>A0ABS7NLQ6_9RHOB</name>
<dbReference type="PROSITE" id="PS50110">
    <property type="entry name" value="RESPONSE_REGULATORY"/>
    <property type="match status" value="1"/>
</dbReference>
<feature type="DNA-binding region" description="OmpR/PhoB-type" evidence="7">
    <location>
        <begin position="130"/>
        <end position="230"/>
    </location>
</feature>
<dbReference type="SMART" id="SM00448">
    <property type="entry name" value="REC"/>
    <property type="match status" value="1"/>
</dbReference>